<evidence type="ECO:0000313" key="3">
    <source>
        <dbReference type="Proteomes" id="UP000032141"/>
    </source>
</evidence>
<dbReference type="Gramene" id="Bo01027s020.1">
    <property type="protein sequence ID" value="Bo01027s020.1"/>
    <property type="gene ID" value="Bo01027s020"/>
</dbReference>
<protein>
    <recommendedName>
        <fullName evidence="1">Myb-like domain-containing protein</fullName>
    </recommendedName>
</protein>
<dbReference type="HOGENOM" id="CLU_012390_5_0_1"/>
<dbReference type="PROSITE" id="PS50090">
    <property type="entry name" value="MYB_LIKE"/>
    <property type="match status" value="1"/>
</dbReference>
<reference evidence="2" key="2">
    <citation type="submission" date="2015-06" db="UniProtKB">
        <authorList>
            <consortium name="EnsemblPlants"/>
        </authorList>
    </citation>
    <scope>IDENTIFICATION</scope>
</reference>
<dbReference type="Pfam" id="PF04827">
    <property type="entry name" value="Plant_tran"/>
    <property type="match status" value="1"/>
</dbReference>
<proteinExistence type="predicted"/>
<evidence type="ECO:0000259" key="1">
    <source>
        <dbReference type="PROSITE" id="PS50090"/>
    </source>
</evidence>
<reference evidence="2" key="1">
    <citation type="journal article" date="2014" name="Genome Biol.">
        <title>Transcriptome and methylome profiling reveals relics of genome dominance in the mesopolyploid Brassica oleracea.</title>
        <authorList>
            <person name="Parkin I.A."/>
            <person name="Koh C."/>
            <person name="Tang H."/>
            <person name="Robinson S.J."/>
            <person name="Kagale S."/>
            <person name="Clarke W.E."/>
            <person name="Town C.D."/>
            <person name="Nixon J."/>
            <person name="Krishnakumar V."/>
            <person name="Bidwell S.L."/>
            <person name="Denoeud F."/>
            <person name="Belcram H."/>
            <person name="Links M.G."/>
            <person name="Just J."/>
            <person name="Clarke C."/>
            <person name="Bender T."/>
            <person name="Huebert T."/>
            <person name="Mason A.S."/>
            <person name="Pires J.C."/>
            <person name="Barker G."/>
            <person name="Moore J."/>
            <person name="Walley P.G."/>
            <person name="Manoli S."/>
            <person name="Batley J."/>
            <person name="Edwards D."/>
            <person name="Nelson M.N."/>
            <person name="Wang X."/>
            <person name="Paterson A.H."/>
            <person name="King G."/>
            <person name="Bancroft I."/>
            <person name="Chalhoub B."/>
            <person name="Sharpe A.G."/>
        </authorList>
    </citation>
    <scope>NUCLEOTIDE SEQUENCE [LARGE SCALE GENOMIC DNA]</scope>
    <source>
        <strain evidence="2">cv. TO1000</strain>
    </source>
</reference>
<dbReference type="EnsemblPlants" id="Bo01027s020.1">
    <property type="protein sequence ID" value="Bo01027s020.1"/>
    <property type="gene ID" value="Bo01027s020"/>
</dbReference>
<sequence>MDPLFVNSPGFVHSPGFVNLSASRNTQTIDVESSEFPSFSSQGSVGPKPLERRKWTPKEDLVLISAWLNTSKDPIVGNEQKAGAFWKRIEDYVNASPQLNGFPPREYSQCKQRWGRVNDSVGKFVGSFEAALKKQASGQNDNDVMKVAHDIFTNDHEYKFTLEHCWRELRFDQKWRSHYLSKDGAKDKGKECADKRKEQAEVVVDDEEARPPGVKASKAAKRRKHGFCFAGHGLQVTSGRKQKTMSSSSSDEIDEILNEAFEEIVDQHVDNFIDSIINVQANNRTRRAYIERDREQGHNQLWDDYFSDHPTYSADMFRRRFRMNKPLFLRIVDRLSNEVPYFQQRRNAHGRYGLSALQKCTAAMRILAYGQSGDTYDEYLRLGESTSRLCLENFTNGIIQLFGDEYLRSPTPEDLQRLLDLGEARGFPSMIGSIDCMHWEWKNCPTAWKGQYTRGTLNNINVLDRSPVFDDKGRAPKVKFKGNNHTYRMAYYLTDGIYPNWSTFIQSIPLPEGPKAELFAERQESTRKDVERAFGVLQSKFAIVKNPTLL</sequence>
<keyword evidence="3" id="KW-1185">Reference proteome</keyword>
<name>A0A0D2ZT24_BRAOL</name>
<dbReference type="Proteomes" id="UP000032141">
    <property type="component" value="Unassembled WGS sequence"/>
</dbReference>
<evidence type="ECO:0000313" key="2">
    <source>
        <dbReference type="EnsemblPlants" id="Bo01027s020.1"/>
    </source>
</evidence>
<organism evidence="2 3">
    <name type="scientific">Brassica oleracea var. oleracea</name>
    <dbReference type="NCBI Taxonomy" id="109376"/>
    <lineage>
        <taxon>Eukaryota</taxon>
        <taxon>Viridiplantae</taxon>
        <taxon>Streptophyta</taxon>
        <taxon>Embryophyta</taxon>
        <taxon>Tracheophyta</taxon>
        <taxon>Spermatophyta</taxon>
        <taxon>Magnoliopsida</taxon>
        <taxon>eudicotyledons</taxon>
        <taxon>Gunneridae</taxon>
        <taxon>Pentapetalae</taxon>
        <taxon>rosids</taxon>
        <taxon>malvids</taxon>
        <taxon>Brassicales</taxon>
        <taxon>Brassicaceae</taxon>
        <taxon>Brassiceae</taxon>
        <taxon>Brassica</taxon>
    </lineage>
</organism>
<accession>A0A0D2ZT24</accession>
<feature type="domain" description="Myb-like" evidence="1">
    <location>
        <begin position="47"/>
        <end position="118"/>
    </location>
</feature>
<dbReference type="PANTHER" id="PTHR47150:SF5">
    <property type="entry name" value="OS07G0546750 PROTEIN"/>
    <property type="match status" value="1"/>
</dbReference>
<dbReference type="InterPro" id="IPR001005">
    <property type="entry name" value="SANT/Myb"/>
</dbReference>
<dbReference type="PANTHER" id="PTHR47150">
    <property type="entry name" value="OS12G0169200 PROTEIN"/>
    <property type="match status" value="1"/>
</dbReference>
<dbReference type="InterPro" id="IPR006912">
    <property type="entry name" value="Harbinger_derived_prot"/>
</dbReference>
<dbReference type="AlphaFoldDB" id="A0A0D2ZT24"/>